<feature type="region of interest" description="Disordered" evidence="1">
    <location>
        <begin position="1"/>
        <end position="117"/>
    </location>
</feature>
<name>A0A3A2Z984_9EURO</name>
<organism evidence="3 4">
    <name type="scientific">Aspergillus sclerotialis</name>
    <dbReference type="NCBI Taxonomy" id="2070753"/>
    <lineage>
        <taxon>Eukaryota</taxon>
        <taxon>Fungi</taxon>
        <taxon>Dikarya</taxon>
        <taxon>Ascomycota</taxon>
        <taxon>Pezizomycotina</taxon>
        <taxon>Eurotiomycetes</taxon>
        <taxon>Eurotiomycetidae</taxon>
        <taxon>Eurotiales</taxon>
        <taxon>Aspergillaceae</taxon>
        <taxon>Aspergillus</taxon>
        <taxon>Aspergillus subgen. Polypaecilum</taxon>
    </lineage>
</organism>
<dbReference type="STRING" id="2070753.A0A3A2Z984"/>
<dbReference type="EMBL" id="MVGC01000381">
    <property type="protein sequence ID" value="RJE19669.1"/>
    <property type="molecule type" value="Genomic_DNA"/>
</dbReference>
<feature type="transmembrane region" description="Helical" evidence="2">
    <location>
        <begin position="121"/>
        <end position="145"/>
    </location>
</feature>
<evidence type="ECO:0000313" key="4">
    <source>
        <dbReference type="Proteomes" id="UP000266188"/>
    </source>
</evidence>
<keyword evidence="2" id="KW-1133">Transmembrane helix</keyword>
<proteinExistence type="predicted"/>
<feature type="compositionally biased region" description="Low complexity" evidence="1">
    <location>
        <begin position="10"/>
        <end position="25"/>
    </location>
</feature>
<dbReference type="Proteomes" id="UP000266188">
    <property type="component" value="Unassembled WGS sequence"/>
</dbReference>
<accession>A0A3A2Z984</accession>
<dbReference type="AlphaFoldDB" id="A0A3A2Z984"/>
<keyword evidence="2" id="KW-0812">Transmembrane</keyword>
<dbReference type="OrthoDB" id="5421765at2759"/>
<protein>
    <submittedName>
        <fullName evidence="3">Uncharacterized protein</fullName>
    </submittedName>
</protein>
<reference evidence="4" key="1">
    <citation type="submission" date="2017-02" db="EMBL/GenBank/DDBJ databases">
        <authorList>
            <person name="Tafer H."/>
            <person name="Lopandic K."/>
        </authorList>
    </citation>
    <scope>NUCLEOTIDE SEQUENCE [LARGE SCALE GENOMIC DNA]</scope>
    <source>
        <strain evidence="4">CBS 366.77</strain>
    </source>
</reference>
<keyword evidence="4" id="KW-1185">Reference proteome</keyword>
<sequence length="466" mass="49402">MDQILWNRQAAATSAASPTTKESSALNSPSTWPPPVPGVSDTSKTSSSVTSESPNNTADASTSWSTRHPSSSAATESSSLTLSSSLIPSSTTSAADAASGSSTSLTTSQASHSSSGVSNGALAGAIVASVIGASALSLLLAFLYFRRGQRDRTQDPNSTAPVTPKGPGQIYTQGLGPPLAPSHEKRPNVASVALGPQLLNLSSFVPAPADDDTVCTRIQTLFDQASLHIDNYYSKPPTKLNLVPEQLACINRYDSPYLPSKLVNMLSKHRVQRAVLTHVLVQTLLQAIRRGTEAGSLLPPPYMPVSQQSENTDFNFGKVPHFTCFVSKISNWLCGIDDERAVFAWRMLTAHLYNQSRSAQEPVSAAAQEATITNLTENFTATFASYSDPHFTKADRLAHLTSVVKVTAELGAWLFAQPCSFDFRWTAAAAASGEVTVLPAVLKVCDEQGQPLLVPQVLAEGVTVSI</sequence>
<evidence type="ECO:0000313" key="3">
    <source>
        <dbReference type="EMBL" id="RJE19669.1"/>
    </source>
</evidence>
<keyword evidence="2" id="KW-0472">Membrane</keyword>
<evidence type="ECO:0000256" key="2">
    <source>
        <dbReference type="SAM" id="Phobius"/>
    </source>
</evidence>
<evidence type="ECO:0000256" key="1">
    <source>
        <dbReference type="SAM" id="MobiDB-lite"/>
    </source>
</evidence>
<feature type="compositionally biased region" description="Low complexity" evidence="1">
    <location>
        <begin position="60"/>
        <end position="117"/>
    </location>
</feature>
<feature type="compositionally biased region" description="Low complexity" evidence="1">
    <location>
        <begin position="40"/>
        <end position="53"/>
    </location>
</feature>
<comment type="caution">
    <text evidence="3">The sequence shown here is derived from an EMBL/GenBank/DDBJ whole genome shotgun (WGS) entry which is preliminary data.</text>
</comment>
<feature type="region of interest" description="Disordered" evidence="1">
    <location>
        <begin position="151"/>
        <end position="185"/>
    </location>
</feature>
<gene>
    <name evidence="3" type="ORF">PHISCL_07989</name>
</gene>